<gene>
    <name evidence="9" type="ORF">ACFQDO_14635</name>
</gene>
<keyword evidence="10" id="KW-1185">Reference proteome</keyword>
<feature type="transmembrane region" description="Helical" evidence="7">
    <location>
        <begin position="452"/>
        <end position="473"/>
    </location>
</feature>
<evidence type="ECO:0000256" key="6">
    <source>
        <dbReference type="ARBA" id="ARBA00038076"/>
    </source>
</evidence>
<evidence type="ECO:0000256" key="7">
    <source>
        <dbReference type="SAM" id="Phobius"/>
    </source>
</evidence>
<dbReference type="PANTHER" id="PTHR30572:SF4">
    <property type="entry name" value="ABC TRANSPORTER PERMEASE YTRF"/>
    <property type="match status" value="1"/>
</dbReference>
<reference evidence="10" key="1">
    <citation type="journal article" date="2019" name="Int. J. Syst. Evol. Microbiol.">
        <title>The Global Catalogue of Microorganisms (GCM) 10K type strain sequencing project: providing services to taxonomists for standard genome sequencing and annotation.</title>
        <authorList>
            <consortium name="The Broad Institute Genomics Platform"/>
            <consortium name="The Broad Institute Genome Sequencing Center for Infectious Disease"/>
            <person name="Wu L."/>
            <person name="Ma J."/>
        </authorList>
    </citation>
    <scope>NUCLEOTIDE SEQUENCE [LARGE SCALE GENOMIC DNA]</scope>
    <source>
        <strain evidence="10">KACC 14249</strain>
    </source>
</reference>
<evidence type="ECO:0000259" key="8">
    <source>
        <dbReference type="Pfam" id="PF02687"/>
    </source>
</evidence>
<organism evidence="9 10">
    <name type="scientific">Angustibacter luteus</name>
    <dbReference type="NCBI Taxonomy" id="658456"/>
    <lineage>
        <taxon>Bacteria</taxon>
        <taxon>Bacillati</taxon>
        <taxon>Actinomycetota</taxon>
        <taxon>Actinomycetes</taxon>
        <taxon>Kineosporiales</taxon>
        <taxon>Kineosporiaceae</taxon>
    </lineage>
</organism>
<evidence type="ECO:0000256" key="2">
    <source>
        <dbReference type="ARBA" id="ARBA00022475"/>
    </source>
</evidence>
<evidence type="ECO:0000256" key="5">
    <source>
        <dbReference type="ARBA" id="ARBA00023136"/>
    </source>
</evidence>
<name>A0ABW1JHL0_9ACTN</name>
<evidence type="ECO:0000256" key="4">
    <source>
        <dbReference type="ARBA" id="ARBA00022989"/>
    </source>
</evidence>
<feature type="transmembrane region" description="Helical" evidence="7">
    <location>
        <begin position="331"/>
        <end position="350"/>
    </location>
</feature>
<feature type="domain" description="ABC3 transporter permease C-terminal" evidence="8">
    <location>
        <begin position="780"/>
        <end position="889"/>
    </location>
</feature>
<dbReference type="Proteomes" id="UP001596189">
    <property type="component" value="Unassembled WGS sequence"/>
</dbReference>
<dbReference type="InterPro" id="IPR003838">
    <property type="entry name" value="ABC3_permease_C"/>
</dbReference>
<feature type="transmembrane region" description="Helical" evidence="7">
    <location>
        <begin position="832"/>
        <end position="856"/>
    </location>
</feature>
<keyword evidence="5 7" id="KW-0472">Membrane</keyword>
<feature type="transmembrane region" description="Helical" evidence="7">
    <location>
        <begin position="868"/>
        <end position="891"/>
    </location>
</feature>
<feature type="transmembrane region" description="Helical" evidence="7">
    <location>
        <begin position="371"/>
        <end position="396"/>
    </location>
</feature>
<proteinExistence type="inferred from homology"/>
<evidence type="ECO:0000313" key="9">
    <source>
        <dbReference type="EMBL" id="MFC6008371.1"/>
    </source>
</evidence>
<comment type="subcellular location">
    <subcellularLocation>
        <location evidence="1">Cell membrane</location>
        <topology evidence="1">Multi-pass membrane protein</topology>
    </subcellularLocation>
</comment>
<keyword evidence="2" id="KW-1003">Cell membrane</keyword>
<dbReference type="EMBL" id="JBHSRD010000004">
    <property type="protein sequence ID" value="MFC6008371.1"/>
    <property type="molecule type" value="Genomic_DNA"/>
</dbReference>
<dbReference type="RefSeq" id="WP_345714934.1">
    <property type="nucleotide sequence ID" value="NZ_BAABFP010000002.1"/>
</dbReference>
<evidence type="ECO:0000256" key="3">
    <source>
        <dbReference type="ARBA" id="ARBA00022692"/>
    </source>
</evidence>
<feature type="transmembrane region" description="Helical" evidence="7">
    <location>
        <begin position="408"/>
        <end position="431"/>
    </location>
</feature>
<comment type="caution">
    <text evidence="9">The sequence shown here is derived from an EMBL/GenBank/DDBJ whole genome shotgun (WGS) entry which is preliminary data.</text>
</comment>
<evidence type="ECO:0000313" key="10">
    <source>
        <dbReference type="Proteomes" id="UP001596189"/>
    </source>
</evidence>
<dbReference type="Pfam" id="PF02687">
    <property type="entry name" value="FtsX"/>
    <property type="match status" value="1"/>
</dbReference>
<feature type="transmembrane region" description="Helical" evidence="7">
    <location>
        <begin position="493"/>
        <end position="517"/>
    </location>
</feature>
<accession>A0ABW1JHL0</accession>
<evidence type="ECO:0000256" key="1">
    <source>
        <dbReference type="ARBA" id="ARBA00004651"/>
    </source>
</evidence>
<dbReference type="PANTHER" id="PTHR30572">
    <property type="entry name" value="MEMBRANE COMPONENT OF TRANSPORTER-RELATED"/>
    <property type="match status" value="1"/>
</dbReference>
<comment type="similarity">
    <text evidence="6">Belongs to the ABC-4 integral membrane protein family.</text>
</comment>
<feature type="transmembrane region" description="Helical" evidence="7">
    <location>
        <begin position="776"/>
        <end position="800"/>
    </location>
</feature>
<keyword evidence="4 7" id="KW-1133">Transmembrane helix</keyword>
<protein>
    <submittedName>
        <fullName evidence="9">FtsX-like permease family protein</fullName>
    </submittedName>
</protein>
<dbReference type="InterPro" id="IPR050250">
    <property type="entry name" value="Macrolide_Exporter_MacB"/>
</dbReference>
<sequence length="913" mass="92558">MNPLRLHRPSVLGRARADVRLLLLTGGVVALTSLLTAAVPPLAERTADRAVAGTVRQAGAGGDVVVTVPFPDDTESAARVREPSSAAQVQQASREAQLTMPADLNAVLRPGVASVTTTELHVLGGGPGRYARLAYVVGRDGAPAVTWTSGGPPRASVPPAQATAKVPDGDPWPVQVALSQAAATALGLRTGDTFAAEDERYRRVEARVSGIYSPTDPAADAWQAAPRLLHPSTGVTEKVVRTSAAALVSAESLPDLRLAVPFDDLDRRVVFTPQPDRLRYDQSEALVRDVVALKASSAVDANGTPTMWWDSLLDRVLLDARSQVVAARAQATVLLVGLLAGAALLLVLAAQLLTRRRAAALAVARERGAGLVAIGAELLVESAAVAVVGAGVGVLAARLLVGGASWPWTLPVLAVAALAGPVLGVLVVSRAGGGRRVPANRSARRTAARAKVARRILLEATVALVAVAALAALRQRGVLGGGDEPDLLAASAPTWFAVLGALVVLRLLPPVAAFVLARSRRSPRAVPLFAAAGAVRTATRALPMLLVTVTAAQLTVCVALAATEQHGQSAGAWREVGADAQLQTDPDRGVGQLAQRVAGAPGVTAAVAARVADGVPAASGQTAARVRLVVVDAAAFAKLLAATPLPDAPQLERLAPGATTGTPALLRGGDPALREGLRIGWDDARLPLHVVGTAPAIGSGEDPVVVVDAAAFAATGAAADPGTVWAVGPGAVRALEAAAHGAAAPGSAGPGGTVVRRDDVLEARRDAPLAAALRHLAIASAALLLLFGVLGVVLAAAVAAPARNESLGRLRAMGLRPGQVGRVLGGELVPPVAVGVVAGLVLGLGSAAVMFGSLALQRVTGQTGPPDVVLPWWTVLLAAALVVAALVVAQVESSQLRRTSLARLLRGGDRGLD</sequence>
<keyword evidence="3 7" id="KW-0812">Transmembrane</keyword>